<dbReference type="AlphaFoldDB" id="A0A8W7PR81"/>
<reference evidence="1" key="1">
    <citation type="submission" date="2022-08" db="UniProtKB">
        <authorList>
            <consortium name="EnsemblMetazoa"/>
        </authorList>
    </citation>
    <scope>IDENTIFICATION</scope>
</reference>
<sequence>MPTQDNEPAGCETLDDIYEVCALQSLNCSLEEFQVIDKQLFNCIFGTKFSTHLLGGGLNKLSLSEPAVVTKAKEQTVCKTRTIAGRPSWRISLGTKLDPKPASAAKLPEWLVGTDRQKLYNMEALDGNGKRLDLMLMGVGEPKASRENGKETRVAKSNEGLGKNIKQHIAIPPKSCAG</sequence>
<name>A0A8W7PR81_ANOCL</name>
<proteinExistence type="predicted"/>
<organism evidence="1">
    <name type="scientific">Anopheles coluzzii</name>
    <name type="common">African malaria mosquito</name>
    <dbReference type="NCBI Taxonomy" id="1518534"/>
    <lineage>
        <taxon>Eukaryota</taxon>
        <taxon>Metazoa</taxon>
        <taxon>Ecdysozoa</taxon>
        <taxon>Arthropoda</taxon>
        <taxon>Hexapoda</taxon>
        <taxon>Insecta</taxon>
        <taxon>Pterygota</taxon>
        <taxon>Neoptera</taxon>
        <taxon>Endopterygota</taxon>
        <taxon>Diptera</taxon>
        <taxon>Nematocera</taxon>
        <taxon>Culicoidea</taxon>
        <taxon>Culicidae</taxon>
        <taxon>Anophelinae</taxon>
        <taxon>Anopheles</taxon>
    </lineage>
</organism>
<dbReference type="Proteomes" id="UP000075882">
    <property type="component" value="Unassembled WGS sequence"/>
</dbReference>
<dbReference type="EnsemblMetazoa" id="ACOM035810-RA">
    <property type="protein sequence ID" value="ACOM035810-PA.1"/>
    <property type="gene ID" value="ACOM035810"/>
</dbReference>
<accession>A0A8W7PR81</accession>
<dbReference type="VEuPathDB" id="VectorBase:ACON2_029816"/>
<protein>
    <submittedName>
        <fullName evidence="1">Uncharacterized protein</fullName>
    </submittedName>
</protein>
<evidence type="ECO:0000313" key="1">
    <source>
        <dbReference type="EnsemblMetazoa" id="ACOM035810-PA.1"/>
    </source>
</evidence>